<proteinExistence type="predicted"/>
<feature type="coiled-coil region" evidence="1">
    <location>
        <begin position="93"/>
        <end position="120"/>
    </location>
</feature>
<evidence type="ECO:0000313" key="3">
    <source>
        <dbReference type="Proteomes" id="UP000887575"/>
    </source>
</evidence>
<evidence type="ECO:0000313" key="4">
    <source>
        <dbReference type="WBParaSite" id="MBELARI_LOCUS21853"/>
    </source>
</evidence>
<feature type="compositionally biased region" description="Low complexity" evidence="2">
    <location>
        <begin position="17"/>
        <end position="33"/>
    </location>
</feature>
<organism evidence="3 4">
    <name type="scientific">Mesorhabditis belari</name>
    <dbReference type="NCBI Taxonomy" id="2138241"/>
    <lineage>
        <taxon>Eukaryota</taxon>
        <taxon>Metazoa</taxon>
        <taxon>Ecdysozoa</taxon>
        <taxon>Nematoda</taxon>
        <taxon>Chromadorea</taxon>
        <taxon>Rhabditida</taxon>
        <taxon>Rhabditina</taxon>
        <taxon>Rhabditomorpha</taxon>
        <taxon>Rhabditoidea</taxon>
        <taxon>Rhabditidae</taxon>
        <taxon>Mesorhabditinae</taxon>
        <taxon>Mesorhabditis</taxon>
    </lineage>
</organism>
<evidence type="ECO:0000256" key="1">
    <source>
        <dbReference type="SAM" id="Coils"/>
    </source>
</evidence>
<feature type="compositionally biased region" description="Polar residues" evidence="2">
    <location>
        <begin position="219"/>
        <end position="229"/>
    </location>
</feature>
<keyword evidence="3" id="KW-1185">Reference proteome</keyword>
<name>A0AAF3F892_9BILA</name>
<feature type="compositionally biased region" description="Polar residues" evidence="2">
    <location>
        <begin position="239"/>
        <end position="253"/>
    </location>
</feature>
<dbReference type="AlphaFoldDB" id="A0AAF3F892"/>
<protein>
    <submittedName>
        <fullName evidence="4">Uncharacterized protein</fullName>
    </submittedName>
</protein>
<reference evidence="4" key="1">
    <citation type="submission" date="2024-02" db="UniProtKB">
        <authorList>
            <consortium name="WormBaseParasite"/>
        </authorList>
    </citation>
    <scope>IDENTIFICATION</scope>
</reference>
<dbReference type="Proteomes" id="UP000887575">
    <property type="component" value="Unassembled WGS sequence"/>
</dbReference>
<sequence length="260" mass="29285">MKRSRRSSIPPKRLTYSMPSTPTKSSKSAPNSTHTSPTKEAALRVLKKALSREKVVKGLKSKCISLPSSPKKVAKISIKRQNFVFKPRRFGLTDEKLKQIQKARAEIIKAEKSGDDAIREVVAKTRQEIIVGNETASMQRNRTGRMVRHTNKVFVSHILVNTFNYNKLKPNDPVCNVKGQIYFDKVEAGNLRWKDIVNLKKRKLLTGKRHKRKGKGNKECSSSETSSVNGKVEPIQAPEISNHQPTAAETIQDNSDEEEL</sequence>
<evidence type="ECO:0000256" key="2">
    <source>
        <dbReference type="SAM" id="MobiDB-lite"/>
    </source>
</evidence>
<dbReference type="WBParaSite" id="MBELARI_LOCUS21853">
    <property type="protein sequence ID" value="MBELARI_LOCUS21853"/>
    <property type="gene ID" value="MBELARI_LOCUS21853"/>
</dbReference>
<feature type="region of interest" description="Disordered" evidence="2">
    <location>
        <begin position="1"/>
        <end position="39"/>
    </location>
</feature>
<feature type="region of interest" description="Disordered" evidence="2">
    <location>
        <begin position="207"/>
        <end position="260"/>
    </location>
</feature>
<keyword evidence="1" id="KW-0175">Coiled coil</keyword>
<accession>A0AAF3F892</accession>